<dbReference type="RefSeq" id="WP_111731391.1">
    <property type="nucleotide sequence ID" value="NZ_QHKO01000014.1"/>
</dbReference>
<comment type="caution">
    <text evidence="1">The sequence shown here is derived from an EMBL/GenBank/DDBJ whole genome shotgun (WGS) entry which is preliminary data.</text>
</comment>
<reference evidence="1 2" key="1">
    <citation type="submission" date="2018-05" db="EMBL/GenBank/DDBJ databases">
        <title>Lujinxingia marina gen. nov. sp. nov., a new facultative anaerobic member of the class Deltaproteobacteria, and proposal of Lujinxingaceae fam. nov.</title>
        <authorList>
            <person name="Li C.-M."/>
        </authorList>
    </citation>
    <scope>NUCLEOTIDE SEQUENCE [LARGE SCALE GENOMIC DNA]</scope>
    <source>
        <strain evidence="1 2">B210</strain>
    </source>
</reference>
<dbReference type="EMBL" id="QHKO01000014">
    <property type="protein sequence ID" value="RAL20110.1"/>
    <property type="molecule type" value="Genomic_DNA"/>
</dbReference>
<dbReference type="Proteomes" id="UP000249169">
    <property type="component" value="Unassembled WGS sequence"/>
</dbReference>
<gene>
    <name evidence="1" type="ORF">DL240_18545</name>
</gene>
<dbReference type="OrthoDB" id="9134802at2"/>
<dbReference type="Pfam" id="PF10974">
    <property type="entry name" value="DUF2804"/>
    <property type="match status" value="1"/>
</dbReference>
<accession>A0A328C509</accession>
<dbReference type="InterPro" id="IPR021243">
    <property type="entry name" value="DUF2804"/>
</dbReference>
<evidence type="ECO:0000313" key="1">
    <source>
        <dbReference type="EMBL" id="RAL20110.1"/>
    </source>
</evidence>
<keyword evidence="2" id="KW-1185">Reference proteome</keyword>
<protein>
    <submittedName>
        <fullName evidence="1">DUF2804 domain-containing protein</fullName>
    </submittedName>
</protein>
<organism evidence="1 2">
    <name type="scientific">Lujinxingia litoralis</name>
    <dbReference type="NCBI Taxonomy" id="2211119"/>
    <lineage>
        <taxon>Bacteria</taxon>
        <taxon>Deltaproteobacteria</taxon>
        <taxon>Bradymonadales</taxon>
        <taxon>Lujinxingiaceae</taxon>
        <taxon>Lujinxingia</taxon>
    </lineage>
</organism>
<name>A0A328C509_9DELT</name>
<dbReference type="AlphaFoldDB" id="A0A328C509"/>
<sequence>MSPCDAPYPELTSAVDLCRPDGRLNPAAAGFARRPLIRPNLRGGPGWWGRNKRWEYWGIVTPEHVIGVTIASLDYAGLLQLYLYDRRHPHAPPIVQDALLPLARGVVLPDLAATFEAHGRHRDLSLSFAYTPHHAHLRLRSPRVRFELDAPAHGDALGVVIPWSPTRFQYTLKDVARQLRGRLQVDDESFDLRPATSFGVLDRGRGRWPYTMTWNWGAGFGRRGDHTLGLQLGGKWTAHTPGTENALLVDGRLSYIGHELTWEYQRDDPTAPWRVHGPRLDATLTPFHLRRADTNALLIASRTRQAFGHWSGWALDAHDQRHDLESLVGWAEEAANRW</sequence>
<evidence type="ECO:0000313" key="2">
    <source>
        <dbReference type="Proteomes" id="UP000249169"/>
    </source>
</evidence>
<dbReference type="PANTHER" id="PTHR35868">
    <property type="entry name" value="DUF2804 DOMAIN-CONTAINING PROTEIN-RELATED"/>
    <property type="match status" value="1"/>
</dbReference>
<dbReference type="PANTHER" id="PTHR35868:SF3">
    <property type="entry name" value="DUF2804 DOMAIN-CONTAINING PROTEIN"/>
    <property type="match status" value="1"/>
</dbReference>
<proteinExistence type="predicted"/>